<evidence type="ECO:0000313" key="2">
    <source>
        <dbReference type="EMBL" id="GFN95322.1"/>
    </source>
</evidence>
<gene>
    <name evidence="2" type="ORF">PoB_002182800</name>
</gene>
<accession>A0AAV3ZL54</accession>
<proteinExistence type="predicted"/>
<dbReference type="AlphaFoldDB" id="A0AAV3ZL54"/>
<protein>
    <submittedName>
        <fullName evidence="2">Uncharacterized protein</fullName>
    </submittedName>
</protein>
<evidence type="ECO:0000256" key="1">
    <source>
        <dbReference type="SAM" id="MobiDB-lite"/>
    </source>
</evidence>
<keyword evidence="3" id="KW-1185">Reference proteome</keyword>
<feature type="compositionally biased region" description="Polar residues" evidence="1">
    <location>
        <begin position="17"/>
        <end position="26"/>
    </location>
</feature>
<evidence type="ECO:0000313" key="3">
    <source>
        <dbReference type="Proteomes" id="UP000735302"/>
    </source>
</evidence>
<sequence length="73" mass="7708">MKGRRVLDGGIICDLASTGSHPSPQQGDLRLSDPPSGQGAVGGARTRDRRLPDEIRADSLSTTPATPPTEREK</sequence>
<dbReference type="EMBL" id="BLXT01002491">
    <property type="protein sequence ID" value="GFN95322.1"/>
    <property type="molecule type" value="Genomic_DNA"/>
</dbReference>
<feature type="region of interest" description="Disordered" evidence="1">
    <location>
        <begin position="1"/>
        <end position="73"/>
    </location>
</feature>
<organism evidence="2 3">
    <name type="scientific">Plakobranchus ocellatus</name>
    <dbReference type="NCBI Taxonomy" id="259542"/>
    <lineage>
        <taxon>Eukaryota</taxon>
        <taxon>Metazoa</taxon>
        <taxon>Spiralia</taxon>
        <taxon>Lophotrochozoa</taxon>
        <taxon>Mollusca</taxon>
        <taxon>Gastropoda</taxon>
        <taxon>Heterobranchia</taxon>
        <taxon>Euthyneura</taxon>
        <taxon>Panpulmonata</taxon>
        <taxon>Sacoglossa</taxon>
        <taxon>Placobranchoidea</taxon>
        <taxon>Plakobranchidae</taxon>
        <taxon>Plakobranchus</taxon>
    </lineage>
</organism>
<feature type="compositionally biased region" description="Basic and acidic residues" evidence="1">
    <location>
        <begin position="45"/>
        <end position="57"/>
    </location>
</feature>
<name>A0AAV3ZL54_9GAST</name>
<dbReference type="Proteomes" id="UP000735302">
    <property type="component" value="Unassembled WGS sequence"/>
</dbReference>
<reference evidence="2 3" key="1">
    <citation type="journal article" date="2021" name="Elife">
        <title>Chloroplast acquisition without the gene transfer in kleptoplastic sea slugs, Plakobranchus ocellatus.</title>
        <authorList>
            <person name="Maeda T."/>
            <person name="Takahashi S."/>
            <person name="Yoshida T."/>
            <person name="Shimamura S."/>
            <person name="Takaki Y."/>
            <person name="Nagai Y."/>
            <person name="Toyoda A."/>
            <person name="Suzuki Y."/>
            <person name="Arimoto A."/>
            <person name="Ishii H."/>
            <person name="Satoh N."/>
            <person name="Nishiyama T."/>
            <person name="Hasebe M."/>
            <person name="Maruyama T."/>
            <person name="Minagawa J."/>
            <person name="Obokata J."/>
            <person name="Shigenobu S."/>
        </authorList>
    </citation>
    <scope>NUCLEOTIDE SEQUENCE [LARGE SCALE GENOMIC DNA]</scope>
</reference>
<comment type="caution">
    <text evidence="2">The sequence shown here is derived from an EMBL/GenBank/DDBJ whole genome shotgun (WGS) entry which is preliminary data.</text>
</comment>